<keyword evidence="2" id="KW-1185">Reference proteome</keyword>
<organism evidence="1 2">
    <name type="scientific">Cirrhinus molitorella</name>
    <name type="common">mud carp</name>
    <dbReference type="NCBI Taxonomy" id="172907"/>
    <lineage>
        <taxon>Eukaryota</taxon>
        <taxon>Metazoa</taxon>
        <taxon>Chordata</taxon>
        <taxon>Craniata</taxon>
        <taxon>Vertebrata</taxon>
        <taxon>Euteleostomi</taxon>
        <taxon>Actinopterygii</taxon>
        <taxon>Neopterygii</taxon>
        <taxon>Teleostei</taxon>
        <taxon>Ostariophysi</taxon>
        <taxon>Cypriniformes</taxon>
        <taxon>Cyprinidae</taxon>
        <taxon>Labeoninae</taxon>
        <taxon>Labeonini</taxon>
        <taxon>Cirrhinus</taxon>
    </lineage>
</organism>
<reference evidence="1 2" key="1">
    <citation type="submission" date="2023-09" db="EMBL/GenBank/DDBJ databases">
        <authorList>
            <person name="Wang M."/>
        </authorList>
    </citation>
    <scope>NUCLEOTIDE SEQUENCE [LARGE SCALE GENOMIC DNA]</scope>
    <source>
        <strain evidence="1">GT-2023</strain>
        <tissue evidence="1">Liver</tissue>
    </source>
</reference>
<name>A0ABR3NJB2_9TELE</name>
<sequence>MALKGQRATIFSRITFWKMQKRCLVCIQRMAITEVFFHCNIERRCLTYFNSLGETEWQCQSIAQHWCAFAATRGVKGDWDLKTTEHSLQTDSVSCGIHTLAIEAKNVEFVPKLFQEEKKQHVPVGQCCM</sequence>
<protein>
    <submittedName>
        <fullName evidence="1">Uncharacterized protein</fullName>
    </submittedName>
</protein>
<evidence type="ECO:0000313" key="2">
    <source>
        <dbReference type="Proteomes" id="UP001558613"/>
    </source>
</evidence>
<dbReference type="Proteomes" id="UP001558613">
    <property type="component" value="Unassembled WGS sequence"/>
</dbReference>
<comment type="caution">
    <text evidence="1">The sequence shown here is derived from an EMBL/GenBank/DDBJ whole genome shotgun (WGS) entry which is preliminary data.</text>
</comment>
<proteinExistence type="predicted"/>
<dbReference type="EMBL" id="JAYMGO010000003">
    <property type="protein sequence ID" value="KAL1277095.1"/>
    <property type="molecule type" value="Genomic_DNA"/>
</dbReference>
<gene>
    <name evidence="1" type="ORF">QQF64_023768</name>
</gene>
<evidence type="ECO:0000313" key="1">
    <source>
        <dbReference type="EMBL" id="KAL1277095.1"/>
    </source>
</evidence>
<accession>A0ABR3NJB2</accession>